<dbReference type="KEGG" id="rop:ROP_36640"/>
<dbReference type="AlphaFoldDB" id="C1B8A8"/>
<dbReference type="HOGENOM" id="CLU_083054_1_0_11"/>
<accession>C1B8A8</accession>
<reference evidence="3 4" key="1">
    <citation type="submission" date="2009-03" db="EMBL/GenBank/DDBJ databases">
        <title>Comparison of the complete genome sequences of Rhodococcus erythropolis PR4 and Rhodococcus opacus B4.</title>
        <authorList>
            <person name="Takarada H."/>
            <person name="Sekine M."/>
            <person name="Hosoyama A."/>
            <person name="Yamada R."/>
            <person name="Fujisawa T."/>
            <person name="Omata S."/>
            <person name="Shimizu A."/>
            <person name="Tsukatani N."/>
            <person name="Tanikawa S."/>
            <person name="Fujita N."/>
            <person name="Harayama S."/>
        </authorList>
    </citation>
    <scope>NUCLEOTIDE SEQUENCE [LARGE SCALE GENOMIC DNA]</scope>
    <source>
        <strain evidence="3 4">B4</strain>
    </source>
</reference>
<name>C1B8A8_RHOOB</name>
<dbReference type="Pfam" id="PF14021">
    <property type="entry name" value="TNT"/>
    <property type="match status" value="1"/>
</dbReference>
<keyword evidence="1" id="KW-0472">Membrane</keyword>
<protein>
    <recommendedName>
        <fullName evidence="2">TNT domain-containing protein</fullName>
    </recommendedName>
</protein>
<keyword evidence="1" id="KW-0812">Transmembrane</keyword>
<evidence type="ECO:0000259" key="2">
    <source>
        <dbReference type="Pfam" id="PF14021"/>
    </source>
</evidence>
<dbReference type="InterPro" id="IPR025331">
    <property type="entry name" value="TNT"/>
</dbReference>
<sequence>MVDARSDGTASESSFEGEGFVMHRYRQLFLVVGFALSILFAEGAVAAAAPGSSAGSSDLFGGQGCSTELFDGDRRLGPQTLSDLFPVADQLAGYVRTGDLTADEFLSKYWDPTVLPAGSYKYPPKNGYVLDGSGNPQRVQGQLDVGTLIDRYGSEGGNFLAPAGASYTSRALPPVNLVSDPADFCNYHVYVVTKPLPLYTGPIAPWFEQQGFGTQFEVVAELLPQVAECGTKVDVSWLRCAGYVRSVYPLQ</sequence>
<evidence type="ECO:0000313" key="3">
    <source>
        <dbReference type="EMBL" id="BAH51911.1"/>
    </source>
</evidence>
<evidence type="ECO:0000313" key="4">
    <source>
        <dbReference type="Proteomes" id="UP000002212"/>
    </source>
</evidence>
<feature type="transmembrane region" description="Helical" evidence="1">
    <location>
        <begin position="28"/>
        <end position="49"/>
    </location>
</feature>
<dbReference type="EMBL" id="AP011115">
    <property type="protein sequence ID" value="BAH51911.1"/>
    <property type="molecule type" value="Genomic_DNA"/>
</dbReference>
<dbReference type="PANTHER" id="PTHR42059">
    <property type="entry name" value="TNT DOMAIN-CONTAINING PROTEIN"/>
    <property type="match status" value="1"/>
</dbReference>
<dbReference type="GO" id="GO:0050135">
    <property type="term" value="F:NADP+ nucleosidase activity"/>
    <property type="evidence" value="ECO:0007669"/>
    <property type="project" value="InterPro"/>
</dbReference>
<evidence type="ECO:0000256" key="1">
    <source>
        <dbReference type="SAM" id="Phobius"/>
    </source>
</evidence>
<dbReference type="Proteomes" id="UP000002212">
    <property type="component" value="Chromosome"/>
</dbReference>
<keyword evidence="1" id="KW-1133">Transmembrane helix</keyword>
<dbReference type="PANTHER" id="PTHR42059:SF1">
    <property type="entry name" value="TNT DOMAIN-CONTAINING PROTEIN"/>
    <property type="match status" value="1"/>
</dbReference>
<dbReference type="STRING" id="632772.ROP_36640"/>
<organism evidence="3 4">
    <name type="scientific">Rhodococcus opacus (strain B4)</name>
    <dbReference type="NCBI Taxonomy" id="632772"/>
    <lineage>
        <taxon>Bacteria</taxon>
        <taxon>Bacillati</taxon>
        <taxon>Actinomycetota</taxon>
        <taxon>Actinomycetes</taxon>
        <taxon>Mycobacteriales</taxon>
        <taxon>Nocardiaceae</taxon>
        <taxon>Rhodococcus</taxon>
    </lineage>
</organism>
<feature type="domain" description="TNT" evidence="2">
    <location>
        <begin position="143"/>
        <end position="245"/>
    </location>
</feature>
<dbReference type="InterPro" id="IPR053024">
    <property type="entry name" value="Fungal_surface_NADase"/>
</dbReference>
<dbReference type="PATRIC" id="fig|632772.20.peg.3847"/>
<proteinExistence type="predicted"/>
<gene>
    <name evidence="3" type="ordered locus">ROP_36640</name>
</gene>